<gene>
    <name evidence="1" type="ORF">J7302_15675</name>
</gene>
<dbReference type="EMBL" id="JAGTIS010000008">
    <property type="protein sequence ID" value="MBT8767552.1"/>
    <property type="molecule type" value="Genomic_DNA"/>
</dbReference>
<reference evidence="1 2" key="1">
    <citation type="submission" date="2021-04" db="EMBL/GenBank/DDBJ databases">
        <title>Pseudomonas boanensis sp. nov., a bacterium isolated from river water used for household purposes in Boane District, Mozambique.</title>
        <authorList>
            <person name="Nicklasson M."/>
            <person name="Martin-Rodriguez A.J."/>
            <person name="Thorell K."/>
            <person name="Neves L."/>
            <person name="Mussagy A."/>
            <person name="Rydberg H.A."/>
            <person name="Hernroth B."/>
            <person name="Svensson-Stadler L."/>
            <person name="Sjoling A."/>
        </authorList>
    </citation>
    <scope>NUCLEOTIDE SEQUENCE [LARGE SCALE GENOMIC DNA]</scope>
    <source>
        <strain evidence="1 2">DB1</strain>
    </source>
</reference>
<proteinExistence type="predicted"/>
<dbReference type="RefSeq" id="WP_215376615.1">
    <property type="nucleotide sequence ID" value="NZ_JAGTIS010000008.1"/>
</dbReference>
<dbReference type="Proteomes" id="UP001519667">
    <property type="component" value="Unassembled WGS sequence"/>
</dbReference>
<comment type="caution">
    <text evidence="1">The sequence shown here is derived from an EMBL/GenBank/DDBJ whole genome shotgun (WGS) entry which is preliminary data.</text>
</comment>
<evidence type="ECO:0000313" key="2">
    <source>
        <dbReference type="Proteomes" id="UP001519667"/>
    </source>
</evidence>
<protein>
    <submittedName>
        <fullName evidence="1">Uncharacterized protein</fullName>
    </submittedName>
</protein>
<name>A0ABS5XMU1_9GAMM</name>
<sequence length="87" mass="10272">MSSTAIAITLPSYRNTRHYAHYWRQATGHVGHWMRDRFKEKSSYALARVFSQLISSWYIGFFHTPLLPELLWRLGRSIGTDAQPFRE</sequence>
<keyword evidence="2" id="KW-1185">Reference proteome</keyword>
<organism evidence="1 2">
    <name type="scientific">Metapseudomonas boanensis</name>
    <dbReference type="NCBI Taxonomy" id="2822138"/>
    <lineage>
        <taxon>Bacteria</taxon>
        <taxon>Pseudomonadati</taxon>
        <taxon>Pseudomonadota</taxon>
        <taxon>Gammaproteobacteria</taxon>
        <taxon>Pseudomonadales</taxon>
        <taxon>Pseudomonadaceae</taxon>
        <taxon>Metapseudomonas</taxon>
    </lineage>
</organism>
<accession>A0ABS5XMU1</accession>
<evidence type="ECO:0000313" key="1">
    <source>
        <dbReference type="EMBL" id="MBT8767552.1"/>
    </source>
</evidence>